<evidence type="ECO:0000313" key="9">
    <source>
        <dbReference type="Proteomes" id="UP000095347"/>
    </source>
</evidence>
<organism evidence="8 9">
    <name type="scientific">Magnetovibrio blakemorei</name>
    <dbReference type="NCBI Taxonomy" id="28181"/>
    <lineage>
        <taxon>Bacteria</taxon>
        <taxon>Pseudomonadati</taxon>
        <taxon>Pseudomonadota</taxon>
        <taxon>Alphaproteobacteria</taxon>
        <taxon>Rhodospirillales</taxon>
        <taxon>Magnetovibrionaceae</taxon>
        <taxon>Magnetovibrio</taxon>
    </lineage>
</organism>
<comment type="subcellular location">
    <subcellularLocation>
        <location evidence="1">Membrane</location>
        <topology evidence="1">Multi-pass membrane protein</topology>
    </subcellularLocation>
</comment>
<name>A0A1E5Q9P4_9PROT</name>
<comment type="caution">
    <text evidence="8">The sequence shown here is derived from an EMBL/GenBank/DDBJ whole genome shotgun (WGS) entry which is preliminary data.</text>
</comment>
<keyword evidence="7" id="KW-0732">Signal</keyword>
<keyword evidence="5 6" id="KW-0472">Membrane</keyword>
<feature type="chain" id="PRO_5009184157" description="Iron permease" evidence="7">
    <location>
        <begin position="25"/>
        <end position="394"/>
    </location>
</feature>
<feature type="transmembrane region" description="Helical" evidence="6">
    <location>
        <begin position="370"/>
        <end position="389"/>
    </location>
</feature>
<evidence type="ECO:0008006" key="10">
    <source>
        <dbReference type="Google" id="ProtNLM"/>
    </source>
</evidence>
<dbReference type="PANTHER" id="PTHR31632">
    <property type="entry name" value="IRON TRANSPORTER FTH1"/>
    <property type="match status" value="1"/>
</dbReference>
<feature type="transmembrane region" description="Helical" evidence="6">
    <location>
        <begin position="317"/>
        <end position="335"/>
    </location>
</feature>
<evidence type="ECO:0000256" key="3">
    <source>
        <dbReference type="ARBA" id="ARBA00022692"/>
    </source>
</evidence>
<feature type="transmembrane region" description="Helical" evidence="6">
    <location>
        <begin position="287"/>
        <end position="310"/>
    </location>
</feature>
<evidence type="ECO:0000256" key="6">
    <source>
        <dbReference type="SAM" id="Phobius"/>
    </source>
</evidence>
<evidence type="ECO:0000256" key="2">
    <source>
        <dbReference type="ARBA" id="ARBA00008333"/>
    </source>
</evidence>
<dbReference type="Proteomes" id="UP000095347">
    <property type="component" value="Unassembled WGS sequence"/>
</dbReference>
<keyword evidence="4 6" id="KW-1133">Transmembrane helix</keyword>
<dbReference type="AlphaFoldDB" id="A0A1E5Q9P4"/>
<evidence type="ECO:0000256" key="7">
    <source>
        <dbReference type="SAM" id="SignalP"/>
    </source>
</evidence>
<feature type="transmembrane region" description="Helical" evidence="6">
    <location>
        <begin position="174"/>
        <end position="197"/>
    </location>
</feature>
<evidence type="ECO:0000256" key="1">
    <source>
        <dbReference type="ARBA" id="ARBA00004141"/>
    </source>
</evidence>
<dbReference type="Pfam" id="PF03239">
    <property type="entry name" value="FTR1"/>
    <property type="match status" value="1"/>
</dbReference>
<evidence type="ECO:0000256" key="4">
    <source>
        <dbReference type="ARBA" id="ARBA00022989"/>
    </source>
</evidence>
<feature type="transmembrane region" description="Helical" evidence="6">
    <location>
        <begin position="247"/>
        <end position="264"/>
    </location>
</feature>
<sequence length="394" mass="42210">MARKLLLTMFLGLVLMGGAARAEAATDFVAALETLIQHGNVLADAYQAEDGLTSSDAFSDLYFDDFEASGLENAIARRDGGRKAELEGRFSQLISLSAKGAAHLEVLSAWEHLRLGLMEEQAVFSAASGADSWWPSFSSAFLILLREGAEALLVVGALVAYVQRVGERKHMTMLYGAIFAAVVASFFTAWAIFTSVMGLDGRALEALEGLTMLLAAGVLLYVGHWLLSKREAERWQAYIHKHVDGAIESGSGLSLMAAVFLAVYREGAETVLFYQALIADHPDGGDAIISGFVLAAVVLGGLFVAIRILGLRLPLKLFFTVTAVTLGALAVVFVGKGVAELQVIRWVSATQWDGGFQVSWLGLFPTLESLGAQLAVLVILALGSCWPLLRRRAS</sequence>
<feature type="transmembrane region" description="Helical" evidence="6">
    <location>
        <begin position="140"/>
        <end position="162"/>
    </location>
</feature>
<keyword evidence="3 6" id="KW-0812">Transmembrane</keyword>
<gene>
    <name evidence="8" type="ORF">BEN30_07420</name>
</gene>
<dbReference type="EMBL" id="MCGG01000017">
    <property type="protein sequence ID" value="OEJ68135.1"/>
    <property type="molecule type" value="Genomic_DNA"/>
</dbReference>
<comment type="similarity">
    <text evidence="2">Belongs to the oxidase-dependent Fe transporter (OFeT) (TC 9.A.10.1) family.</text>
</comment>
<accession>A0A1E5Q9P4</accession>
<dbReference type="STRING" id="28181.BEN30_07420"/>
<protein>
    <recommendedName>
        <fullName evidence="10">Iron permease</fullName>
    </recommendedName>
</protein>
<dbReference type="GO" id="GO:0015093">
    <property type="term" value="F:ferrous iron transmembrane transporter activity"/>
    <property type="evidence" value="ECO:0007669"/>
    <property type="project" value="TreeGrafter"/>
</dbReference>
<feature type="transmembrane region" description="Helical" evidence="6">
    <location>
        <begin position="209"/>
        <end position="227"/>
    </location>
</feature>
<keyword evidence="9" id="KW-1185">Reference proteome</keyword>
<reference evidence="9" key="1">
    <citation type="submission" date="2016-07" db="EMBL/GenBank/DDBJ databases">
        <authorList>
            <person name="Florea S."/>
            <person name="Webb J.S."/>
            <person name="Jaromczyk J."/>
            <person name="Schardl C.L."/>
        </authorList>
    </citation>
    <scope>NUCLEOTIDE SEQUENCE [LARGE SCALE GENOMIC DNA]</scope>
    <source>
        <strain evidence="9">MV-1</strain>
    </source>
</reference>
<proteinExistence type="inferred from homology"/>
<feature type="signal peptide" evidence="7">
    <location>
        <begin position="1"/>
        <end position="24"/>
    </location>
</feature>
<evidence type="ECO:0000313" key="8">
    <source>
        <dbReference type="EMBL" id="OEJ68135.1"/>
    </source>
</evidence>
<dbReference type="PANTHER" id="PTHR31632:SF2">
    <property type="entry name" value="PLASMA MEMBRANE IRON PERMEASE"/>
    <property type="match status" value="1"/>
</dbReference>
<dbReference type="GO" id="GO:0033573">
    <property type="term" value="C:high-affinity iron permease complex"/>
    <property type="evidence" value="ECO:0007669"/>
    <property type="project" value="InterPro"/>
</dbReference>
<evidence type="ECO:0000256" key="5">
    <source>
        <dbReference type="ARBA" id="ARBA00023136"/>
    </source>
</evidence>
<dbReference type="InterPro" id="IPR004923">
    <property type="entry name" value="FTR1/Fip1/EfeU"/>
</dbReference>